<evidence type="ECO:0000313" key="3">
    <source>
        <dbReference type="Proteomes" id="UP000278416"/>
    </source>
</evidence>
<name>A0A386K8L3_9CAUD</name>
<proteinExistence type="predicted"/>
<gene>
    <name evidence="2" type="primary">59</name>
    <name evidence="2" type="ORF">KBurrousTX_59</name>
</gene>
<feature type="compositionally biased region" description="Basic and acidic residues" evidence="1">
    <location>
        <begin position="34"/>
        <end position="44"/>
    </location>
</feature>
<dbReference type="KEGG" id="vg:55811005"/>
<accession>A0A386K8L3</accession>
<organism evidence="2 3">
    <name type="scientific">Arthrobacter phage KBurrousTX</name>
    <dbReference type="NCBI Taxonomy" id="2315608"/>
    <lineage>
        <taxon>Viruses</taxon>
        <taxon>Duplodnaviria</taxon>
        <taxon>Heunggongvirae</taxon>
        <taxon>Uroviricota</taxon>
        <taxon>Caudoviricetes</taxon>
        <taxon>Klausavirus</taxon>
        <taxon>Klausavirus kburrousTX</taxon>
    </lineage>
</organism>
<sequence length="60" mass="6623">MTWATHTDGSPVHVWPLEDTIEHHLEGTGCPCEPKTEEVPREDGTTGVMISHNAMDGRPE</sequence>
<reference evidence="2 3" key="1">
    <citation type="submission" date="2018-08" db="EMBL/GenBank/DDBJ databases">
        <authorList>
            <person name="Edupali M."/>
            <person name="Eltaeb M."/>
            <person name="Griswold I."/>
            <person name="Han P."/>
            <person name="Iszauk E."/>
            <person name="Joshi S."/>
            <person name="Kim Y."/>
            <person name="Krakopolsky K."/>
            <person name="Kubyshko V."/>
            <person name="Lee J."/>
            <person name="Lee N.Y."/>
            <person name="Lumaj G."/>
            <person name="Muskovitz J."/>
            <person name="Ning J."/>
            <person name="Noll E."/>
            <person name="Persaud B."/>
            <person name="Shankar N."/>
            <person name="Shim K."/>
            <person name="Srinivasan C."/>
            <person name="Yoon I."/>
            <person name="Zhang S."/>
            <person name="Ziausyte U."/>
            <person name="Jarvik J.W."/>
            <person name="Mcguier N."/>
            <person name="Lopez A.J."/>
            <person name="Garlena R.A."/>
            <person name="Russell D.A."/>
            <person name="Pope W.H."/>
            <person name="Jacobs-Sera D."/>
            <person name="Hatfull G.F."/>
        </authorList>
    </citation>
    <scope>NUCLEOTIDE SEQUENCE [LARGE SCALE GENOMIC DNA]</scope>
</reference>
<protein>
    <submittedName>
        <fullName evidence="2">Uncharacterized protein</fullName>
    </submittedName>
</protein>
<feature type="region of interest" description="Disordered" evidence="1">
    <location>
        <begin position="27"/>
        <end position="60"/>
    </location>
</feature>
<keyword evidence="3" id="KW-1185">Reference proteome</keyword>
<dbReference type="Proteomes" id="UP000278416">
    <property type="component" value="Segment"/>
</dbReference>
<evidence type="ECO:0000256" key="1">
    <source>
        <dbReference type="SAM" id="MobiDB-lite"/>
    </source>
</evidence>
<evidence type="ECO:0000313" key="2">
    <source>
        <dbReference type="EMBL" id="AYD81553.1"/>
    </source>
</evidence>
<dbReference type="EMBL" id="MH744419">
    <property type="protein sequence ID" value="AYD81553.1"/>
    <property type="molecule type" value="Genomic_DNA"/>
</dbReference>
<dbReference type="RefSeq" id="YP_009881732.1">
    <property type="nucleotide sequence ID" value="NC_049442.1"/>
</dbReference>
<dbReference type="GeneID" id="55811005"/>